<keyword evidence="1" id="KW-1185">Reference proteome</keyword>
<sequence>MSSTVSIDNHFEKLWELESVAVSPESLHPHHQICEALYTSTAVQNSHGRIVVNLPFKDDPSRHANSAQEYQELGHMSLVTNPALQESHYYIPNHCVLKPSSTSTKLRVVFDASCTTTSQLSLNDLLLVGPTVQTDLYLQLLKIKLFNMP</sequence>
<proteinExistence type="predicted"/>
<organism evidence="1 2">
    <name type="scientific">Drosophila suzukii</name>
    <name type="common">Spotted-wing drosophila fruit fly</name>
    <dbReference type="NCBI Taxonomy" id="28584"/>
    <lineage>
        <taxon>Eukaryota</taxon>
        <taxon>Metazoa</taxon>
        <taxon>Ecdysozoa</taxon>
        <taxon>Arthropoda</taxon>
        <taxon>Hexapoda</taxon>
        <taxon>Insecta</taxon>
        <taxon>Pterygota</taxon>
        <taxon>Neoptera</taxon>
        <taxon>Endopterygota</taxon>
        <taxon>Diptera</taxon>
        <taxon>Brachycera</taxon>
        <taxon>Muscomorpha</taxon>
        <taxon>Ephydroidea</taxon>
        <taxon>Drosophilidae</taxon>
        <taxon>Drosophila</taxon>
        <taxon>Sophophora</taxon>
    </lineage>
</organism>
<gene>
    <name evidence="2" type="primary">LOC139354961</name>
</gene>
<name>A0ABM4TZD5_DROSZ</name>
<protein>
    <submittedName>
        <fullName evidence="2">Uncharacterized protein</fullName>
    </submittedName>
</protein>
<evidence type="ECO:0000313" key="1">
    <source>
        <dbReference type="Proteomes" id="UP001652628"/>
    </source>
</evidence>
<accession>A0ABM4TZD5</accession>
<dbReference type="RefSeq" id="XP_070855337.1">
    <property type="nucleotide sequence ID" value="XM_070999236.1"/>
</dbReference>
<dbReference type="GeneID" id="139354961"/>
<dbReference type="Proteomes" id="UP001652628">
    <property type="component" value="Unplaced"/>
</dbReference>
<evidence type="ECO:0000313" key="2">
    <source>
        <dbReference type="RefSeq" id="XP_070855337.1"/>
    </source>
</evidence>
<reference evidence="2" key="1">
    <citation type="submission" date="2025-08" db="UniProtKB">
        <authorList>
            <consortium name="RefSeq"/>
        </authorList>
    </citation>
    <scope>IDENTIFICATION</scope>
</reference>